<dbReference type="SUPFAM" id="SSF81324">
    <property type="entry name" value="Voltage-gated potassium channels"/>
    <property type="match status" value="1"/>
</dbReference>
<feature type="transmembrane region" description="Helical" evidence="6">
    <location>
        <begin position="110"/>
        <end position="128"/>
    </location>
</feature>
<keyword evidence="10" id="KW-1185">Reference proteome</keyword>
<reference evidence="8" key="1">
    <citation type="submission" date="2022-10" db="EMBL/GenBank/DDBJ databases">
        <authorList>
            <person name="Chen Y."/>
            <person name="Dougan E. K."/>
            <person name="Chan C."/>
            <person name="Rhodes N."/>
            <person name="Thang M."/>
        </authorList>
    </citation>
    <scope>NUCLEOTIDE SEQUENCE</scope>
</reference>
<evidence type="ECO:0000256" key="3">
    <source>
        <dbReference type="ARBA" id="ARBA00022989"/>
    </source>
</evidence>
<dbReference type="OrthoDB" id="432475at2759"/>
<keyword evidence="2 6" id="KW-0812">Transmembrane</keyword>
<gene>
    <name evidence="8" type="ORF">C1SCF055_LOCUS10079</name>
</gene>
<dbReference type="InterPro" id="IPR014710">
    <property type="entry name" value="RmlC-like_jellyroll"/>
</dbReference>
<dbReference type="SUPFAM" id="SSF51206">
    <property type="entry name" value="cAMP-binding domain-like"/>
    <property type="match status" value="1"/>
</dbReference>
<dbReference type="EMBL" id="CAMXCT010000710">
    <property type="protein sequence ID" value="CAI3982377.1"/>
    <property type="molecule type" value="Genomic_DNA"/>
</dbReference>
<dbReference type="Proteomes" id="UP001152797">
    <property type="component" value="Unassembled WGS sequence"/>
</dbReference>
<dbReference type="EMBL" id="CAMXCT030000710">
    <property type="protein sequence ID" value="CAL4769689.1"/>
    <property type="molecule type" value="Genomic_DNA"/>
</dbReference>
<dbReference type="AlphaFoldDB" id="A0A9P1C084"/>
<dbReference type="InterPro" id="IPR005821">
    <property type="entry name" value="Ion_trans_dom"/>
</dbReference>
<reference evidence="9" key="2">
    <citation type="submission" date="2024-04" db="EMBL/GenBank/DDBJ databases">
        <authorList>
            <person name="Chen Y."/>
            <person name="Shah S."/>
            <person name="Dougan E. K."/>
            <person name="Thang M."/>
            <person name="Chan C."/>
        </authorList>
    </citation>
    <scope>NUCLEOTIDE SEQUENCE [LARGE SCALE GENOMIC DNA]</scope>
</reference>
<dbReference type="GO" id="GO:0005249">
    <property type="term" value="F:voltage-gated potassium channel activity"/>
    <property type="evidence" value="ECO:0007669"/>
    <property type="project" value="TreeGrafter"/>
</dbReference>
<dbReference type="InterPro" id="IPR051413">
    <property type="entry name" value="K/Na_HCN_channel"/>
</dbReference>
<keyword evidence="3 6" id="KW-1133">Transmembrane helix</keyword>
<dbReference type="Pfam" id="PF00520">
    <property type="entry name" value="Ion_trans"/>
    <property type="match status" value="1"/>
</dbReference>
<dbReference type="GO" id="GO:0003254">
    <property type="term" value="P:regulation of membrane depolarization"/>
    <property type="evidence" value="ECO:0007669"/>
    <property type="project" value="TreeGrafter"/>
</dbReference>
<sequence length="643" mass="73682">MKPDQKLRGFSLVDEEIPHPRSKEDRLRTNTPSLMTLLELQGLVVPEDGDIMSVQLKPHQCWDKKTERLALQSGTMRSRKILWTTSGTSEEKKDPQASCMRWMWLHPSGGFRACWNSLVALLVLYDLLVIPLSVFDHPKSSAMHAMDIGMPIFWSMDFILTFFTGYYQQGELISDFKKIAYQYAMRWMLYDLGLIALDWIFVTMDYFMPLVSETGWSRSLLMLRILRLARIMRAIKLRRGFATFQDLLHSQAFEDFLPPFCFLAFLAGRKSLRRIFHQFGAAADFEPLDGLRLVWSAVVTPKRQLGGEERDEPELLDSYLMCMLWSFCQLGVGESPLQPTNTTEMLLNCVIAFRALITTATLISTMSDLIAGLRSLREDEAAQFRLLRRFLAQNNIPHDVSHKVTQFLQHQFTNAQKARSSDLRVPLLDLLSRPLFRELQFERHRASLSKLPMLKDLLEAPDIQTLEAVHSTTSSLQQLVAAAGDIIFLSGSRASSAYMKLDGTLSYYRDQGEELVNDQVWVAEACLWTPWIHMGDFEAEEVSDLLCLDADGFCAIMSKTWSTQQMANSYARQFLAAMQRDRIWSDVYVDHELDSVNGEDDLPLELPLVPLFCGFCPRLKRRRDITRVQNVLPDEASVEPDLT</sequence>
<dbReference type="Gene3D" id="1.10.287.70">
    <property type="match status" value="1"/>
</dbReference>
<evidence type="ECO:0000256" key="6">
    <source>
        <dbReference type="SAM" id="Phobius"/>
    </source>
</evidence>
<feature type="transmembrane region" description="Helical" evidence="6">
    <location>
        <begin position="188"/>
        <end position="209"/>
    </location>
</feature>
<dbReference type="PANTHER" id="PTHR45689">
    <property type="entry name" value="I[[H]] CHANNEL, ISOFORM E"/>
    <property type="match status" value="1"/>
</dbReference>
<keyword evidence="4 6" id="KW-0472">Membrane</keyword>
<name>A0A9P1C084_9DINO</name>
<evidence type="ECO:0000313" key="9">
    <source>
        <dbReference type="EMBL" id="CAL1135752.1"/>
    </source>
</evidence>
<evidence type="ECO:0000259" key="7">
    <source>
        <dbReference type="Pfam" id="PF00520"/>
    </source>
</evidence>
<evidence type="ECO:0000313" key="10">
    <source>
        <dbReference type="Proteomes" id="UP001152797"/>
    </source>
</evidence>
<feature type="region of interest" description="Disordered" evidence="5">
    <location>
        <begin position="1"/>
        <end position="26"/>
    </location>
</feature>
<feature type="domain" description="Ion transport" evidence="7">
    <location>
        <begin position="114"/>
        <end position="375"/>
    </location>
</feature>
<organism evidence="8">
    <name type="scientific">Cladocopium goreaui</name>
    <dbReference type="NCBI Taxonomy" id="2562237"/>
    <lineage>
        <taxon>Eukaryota</taxon>
        <taxon>Sar</taxon>
        <taxon>Alveolata</taxon>
        <taxon>Dinophyceae</taxon>
        <taxon>Suessiales</taxon>
        <taxon>Symbiodiniaceae</taxon>
        <taxon>Cladocopium</taxon>
    </lineage>
</organism>
<feature type="transmembrane region" description="Helical" evidence="6">
    <location>
        <begin position="148"/>
        <end position="167"/>
    </location>
</feature>
<evidence type="ECO:0000256" key="5">
    <source>
        <dbReference type="SAM" id="MobiDB-lite"/>
    </source>
</evidence>
<dbReference type="GO" id="GO:0035725">
    <property type="term" value="P:sodium ion transmembrane transport"/>
    <property type="evidence" value="ECO:0007669"/>
    <property type="project" value="TreeGrafter"/>
</dbReference>
<comment type="caution">
    <text evidence="8">The sequence shown here is derived from an EMBL/GenBank/DDBJ whole genome shotgun (WGS) entry which is preliminary data.</text>
</comment>
<evidence type="ECO:0000313" key="8">
    <source>
        <dbReference type="EMBL" id="CAI3982377.1"/>
    </source>
</evidence>
<feature type="compositionally biased region" description="Basic and acidic residues" evidence="5">
    <location>
        <begin position="16"/>
        <end position="26"/>
    </location>
</feature>
<accession>A0A9P1C084</accession>
<protein>
    <recommendedName>
        <fullName evidence="7">Ion transport domain-containing protein</fullName>
    </recommendedName>
</protein>
<evidence type="ECO:0000256" key="1">
    <source>
        <dbReference type="ARBA" id="ARBA00004141"/>
    </source>
</evidence>
<evidence type="ECO:0000256" key="4">
    <source>
        <dbReference type="ARBA" id="ARBA00023136"/>
    </source>
</evidence>
<comment type="subcellular location">
    <subcellularLocation>
        <location evidence="1">Membrane</location>
        <topology evidence="1">Multi-pass membrane protein</topology>
    </subcellularLocation>
</comment>
<dbReference type="EMBL" id="CAMXCT020000710">
    <property type="protein sequence ID" value="CAL1135752.1"/>
    <property type="molecule type" value="Genomic_DNA"/>
</dbReference>
<dbReference type="GO" id="GO:0098855">
    <property type="term" value="C:HCN channel complex"/>
    <property type="evidence" value="ECO:0007669"/>
    <property type="project" value="TreeGrafter"/>
</dbReference>
<dbReference type="PANTHER" id="PTHR45689:SF5">
    <property type="entry name" value="I[[H]] CHANNEL, ISOFORM E"/>
    <property type="match status" value="1"/>
</dbReference>
<dbReference type="Gene3D" id="2.60.120.10">
    <property type="entry name" value="Jelly Rolls"/>
    <property type="match status" value="1"/>
</dbReference>
<proteinExistence type="predicted"/>
<dbReference type="InterPro" id="IPR018490">
    <property type="entry name" value="cNMP-bd_dom_sf"/>
</dbReference>
<evidence type="ECO:0000256" key="2">
    <source>
        <dbReference type="ARBA" id="ARBA00022692"/>
    </source>
</evidence>